<evidence type="ECO:0000313" key="2">
    <source>
        <dbReference type="EMBL" id="SCY61934.1"/>
    </source>
</evidence>
<sequence length="110" mass="12752">MGGGIWKHGNSVIFYHNTYQVVVLKSMFSSTETAKKLKINTIGYARKIFEKKLLDNDEKEELIKKICACRDILKIDDIKIVPGFPQGEFEDQEIINFVSQEKQILEEEKK</sequence>
<reference evidence="3" key="2">
    <citation type="submission" date="2014-09" db="EMBL/GenBank/DDBJ databases">
        <authorList>
            <person name="Gomez-Valero L."/>
        </authorList>
    </citation>
    <scope>NUCLEOTIDE SEQUENCE [LARGE SCALE GENOMIC DNA]</scope>
    <source>
        <strain evidence="3">ATCC33218</strain>
    </source>
</reference>
<evidence type="ECO:0000313" key="3">
    <source>
        <dbReference type="Proteomes" id="UP000032414"/>
    </source>
</evidence>
<organism evidence="1 3">
    <name type="scientific">Legionella micdadei</name>
    <name type="common">Tatlockia micdadei</name>
    <dbReference type="NCBI Taxonomy" id="451"/>
    <lineage>
        <taxon>Bacteria</taxon>
        <taxon>Pseudomonadati</taxon>
        <taxon>Pseudomonadota</taxon>
        <taxon>Gammaproteobacteria</taxon>
        <taxon>Legionellales</taxon>
        <taxon>Legionellaceae</taxon>
        <taxon>Legionella</taxon>
    </lineage>
</organism>
<dbReference type="PATRIC" id="fig|451.8.peg.2283"/>
<dbReference type="RefSeq" id="WP_052679436.1">
    <property type="nucleotide sequence ID" value="NZ_LNYM01000016.1"/>
</dbReference>
<gene>
    <name evidence="1" type="ORF">LMI_0706</name>
    <name evidence="2" type="ORF">SAMN02982997_02266</name>
</gene>
<dbReference type="EMBL" id="FMVN01000011">
    <property type="protein sequence ID" value="SCY61934.1"/>
    <property type="molecule type" value="Genomic_DNA"/>
</dbReference>
<dbReference type="Proteomes" id="UP000032414">
    <property type="component" value="Chromosome I"/>
</dbReference>
<accession>A0A098GDD3</accession>
<keyword evidence="4" id="KW-1185">Reference proteome</keyword>
<dbReference type="KEGG" id="tmc:LMI_0706"/>
<protein>
    <submittedName>
        <fullName evidence="1">Uncharacterized protein</fullName>
    </submittedName>
</protein>
<dbReference type="AlphaFoldDB" id="A0A098GDD3"/>
<evidence type="ECO:0000313" key="1">
    <source>
        <dbReference type="EMBL" id="CEG60030.1"/>
    </source>
</evidence>
<proteinExistence type="predicted"/>
<evidence type="ECO:0000313" key="4">
    <source>
        <dbReference type="Proteomes" id="UP000182998"/>
    </source>
</evidence>
<dbReference type="EMBL" id="LN614830">
    <property type="protein sequence ID" value="CEG60030.1"/>
    <property type="molecule type" value="Genomic_DNA"/>
</dbReference>
<reference evidence="2 4" key="3">
    <citation type="submission" date="2016-10" db="EMBL/GenBank/DDBJ databases">
        <authorList>
            <person name="Varghese N."/>
            <person name="Submissions S."/>
        </authorList>
    </citation>
    <scope>NUCLEOTIDE SEQUENCE [LARGE SCALE GENOMIC DNA]</scope>
    <source>
        <strain evidence="2 4">ATCC 33218</strain>
    </source>
</reference>
<dbReference type="HOGENOM" id="CLU_2169839_0_0_6"/>
<dbReference type="Proteomes" id="UP000182998">
    <property type="component" value="Unassembled WGS sequence"/>
</dbReference>
<reference evidence="1" key="1">
    <citation type="submission" date="2014-09" db="EMBL/GenBank/DDBJ databases">
        <authorList>
            <person name="GOMEZ-VALERO Laura"/>
        </authorList>
    </citation>
    <scope>NUCLEOTIDE SEQUENCE</scope>
    <source>
        <strain evidence="1">ATCC33218</strain>
    </source>
</reference>
<dbReference type="STRING" id="451.B6N58_11865"/>
<name>A0A098GDD3_LEGMI</name>